<evidence type="ECO:0000256" key="3">
    <source>
        <dbReference type="ARBA" id="ARBA00023014"/>
    </source>
</evidence>
<dbReference type="EMBL" id="METP01000016">
    <property type="protein sequence ID" value="OGC06635.1"/>
    <property type="molecule type" value="Genomic_DNA"/>
</dbReference>
<evidence type="ECO:0000259" key="4">
    <source>
        <dbReference type="PROSITE" id="PS51379"/>
    </source>
</evidence>
<name>A0A1F4REM0_UNCSA</name>
<reference evidence="5 6" key="1">
    <citation type="journal article" date="2016" name="Nat. Commun.">
        <title>Thousands of microbial genomes shed light on interconnected biogeochemical processes in an aquifer system.</title>
        <authorList>
            <person name="Anantharaman K."/>
            <person name="Brown C.T."/>
            <person name="Hug L.A."/>
            <person name="Sharon I."/>
            <person name="Castelle C.J."/>
            <person name="Probst A.J."/>
            <person name="Thomas B.C."/>
            <person name="Singh A."/>
            <person name="Wilkins M.J."/>
            <person name="Karaoz U."/>
            <person name="Brodie E.L."/>
            <person name="Williams K.H."/>
            <person name="Hubbard S.S."/>
            <person name="Banfield J.F."/>
        </authorList>
    </citation>
    <scope>NUCLEOTIDE SEQUENCE [LARGE SCALE GENOMIC DNA]</scope>
</reference>
<gene>
    <name evidence="5" type="ORF">A3H38_05555</name>
</gene>
<dbReference type="AlphaFoldDB" id="A0A1F4REM0"/>
<keyword evidence="3" id="KW-0411">Iron-sulfur</keyword>
<evidence type="ECO:0000313" key="6">
    <source>
        <dbReference type="Proteomes" id="UP000176938"/>
    </source>
</evidence>
<evidence type="ECO:0000256" key="1">
    <source>
        <dbReference type="ARBA" id="ARBA00022723"/>
    </source>
</evidence>
<keyword evidence="1" id="KW-0479">Metal-binding</keyword>
<feature type="domain" description="4Fe-4S ferredoxin-type" evidence="4">
    <location>
        <begin position="248"/>
        <end position="277"/>
    </location>
</feature>
<comment type="caution">
    <text evidence="5">The sequence shown here is derived from an EMBL/GenBank/DDBJ whole genome shotgun (WGS) entry which is preliminary data.</text>
</comment>
<proteinExistence type="predicted"/>
<dbReference type="PROSITE" id="PS51379">
    <property type="entry name" value="4FE4S_FER_2"/>
    <property type="match status" value="1"/>
</dbReference>
<dbReference type="Pfam" id="PF00037">
    <property type="entry name" value="Fer4"/>
    <property type="match status" value="1"/>
</dbReference>
<dbReference type="PROSITE" id="PS00198">
    <property type="entry name" value="4FE4S_FER_1"/>
    <property type="match status" value="1"/>
</dbReference>
<dbReference type="SUPFAM" id="SSF54862">
    <property type="entry name" value="4Fe-4S ferredoxins"/>
    <property type="match status" value="1"/>
</dbReference>
<dbReference type="InterPro" id="IPR017896">
    <property type="entry name" value="4Fe4S_Fe-S-bd"/>
</dbReference>
<sequence>MKIQPVTGGHRIVTITLALLRAFVQHLTTAPGFHPLAAFKAAAPEVVAALSAKRIENVMVSTNANIETMVEQLERVLGSREFTAPFLAEPALLFNLPKNFSEKGALLFTRGEVQAEARPETQYLEIEIEDVRQGLTDFGEEMLRFMELNGITSVKVYDQLFLPRYATSLGFSGAVGEGLMGKPLGAFPSVSGWTIFSIEIDPTKCSPTKDPSSSCRACVLVCPAGAVDPGRSIELVNWGSGLKEEERFNLWINPEACKGCKLCVEACGPGAISIIEGKK</sequence>
<dbReference type="Proteomes" id="UP000176938">
    <property type="component" value="Unassembled WGS sequence"/>
</dbReference>
<evidence type="ECO:0000313" key="5">
    <source>
        <dbReference type="EMBL" id="OGC06635.1"/>
    </source>
</evidence>
<keyword evidence="2" id="KW-0408">Iron</keyword>
<dbReference type="GO" id="GO:0046872">
    <property type="term" value="F:metal ion binding"/>
    <property type="evidence" value="ECO:0007669"/>
    <property type="project" value="UniProtKB-KW"/>
</dbReference>
<organism evidence="5 6">
    <name type="scientific">candidate division WOR-1 bacterium RIFCSPLOWO2_02_FULL_46_20</name>
    <dbReference type="NCBI Taxonomy" id="1802567"/>
    <lineage>
        <taxon>Bacteria</taxon>
        <taxon>Bacillati</taxon>
        <taxon>Saganbacteria</taxon>
    </lineage>
</organism>
<dbReference type="InterPro" id="IPR017900">
    <property type="entry name" value="4Fe4S_Fe_S_CS"/>
</dbReference>
<dbReference type="GO" id="GO:0051536">
    <property type="term" value="F:iron-sulfur cluster binding"/>
    <property type="evidence" value="ECO:0007669"/>
    <property type="project" value="UniProtKB-KW"/>
</dbReference>
<protein>
    <recommendedName>
        <fullName evidence="4">4Fe-4S ferredoxin-type domain-containing protein</fullName>
    </recommendedName>
</protein>
<dbReference type="Gene3D" id="3.30.70.20">
    <property type="match status" value="1"/>
</dbReference>
<evidence type="ECO:0000256" key="2">
    <source>
        <dbReference type="ARBA" id="ARBA00023004"/>
    </source>
</evidence>
<accession>A0A1F4REM0</accession>